<organism evidence="1">
    <name type="scientific">Escherichia coli</name>
    <dbReference type="NCBI Taxonomy" id="562"/>
    <lineage>
        <taxon>Bacteria</taxon>
        <taxon>Pseudomonadati</taxon>
        <taxon>Pseudomonadota</taxon>
        <taxon>Gammaproteobacteria</taxon>
        <taxon>Enterobacterales</taxon>
        <taxon>Enterobacteriaceae</taxon>
        <taxon>Escherichia</taxon>
    </lineage>
</organism>
<gene>
    <name evidence="1" type="ORF">EL78_p6511</name>
</gene>
<name>A0A0C5B0S8_ECOLX</name>
<keyword evidence="1" id="KW-0614">Plasmid</keyword>
<evidence type="ECO:0000313" key="1">
    <source>
        <dbReference type="EMBL" id="AJL34540.1"/>
    </source>
</evidence>
<reference evidence="1" key="1">
    <citation type="submission" date="2014-07" db="EMBL/GenBank/DDBJ databases">
        <title>Complete sequence of probiotic Symbioflor2 E. coli strain G3/10 and draft sequences of Symbioflor2 strains G1/2, G4/9, G5, G6/7 and G8.</title>
        <authorList>
            <person name="Zschuettig A."/>
            <person name="Auerbach C."/>
            <person name="Meltke S."/>
            <person name="Eichhorn C."/>
            <person name="Brandt M."/>
            <person name="Blom J."/>
            <person name="Goesmann A."/>
            <person name="Jarek M."/>
            <person name="Scharfe M."/>
            <person name="Zimmermann K."/>
            <person name="Wassenaar T.M."/>
            <person name="Gunzer F."/>
        </authorList>
    </citation>
    <scope>NUCLEOTIDE SEQUENCE</scope>
    <source>
        <strain evidence="1">G5</strain>
        <plasmid evidence="1">pSYM9</plasmid>
    </source>
</reference>
<dbReference type="AlphaFoldDB" id="A0A0C5B0S8"/>
<accession>A0A0C5B0S8</accession>
<proteinExistence type="predicted"/>
<geneLocation type="plasmid" evidence="1">
    <name>pSYM9</name>
</geneLocation>
<sequence length="73" mass="7522">MLLTPVRLSLWSCFPCVKADDADGAVSPCLVAEGSLVLASAVGGAMTRLAKLGDLAVFDVQARVAVLCMSLNL</sequence>
<dbReference type="EMBL" id="KM107845">
    <property type="protein sequence ID" value="AJL34540.1"/>
    <property type="molecule type" value="Genomic_DNA"/>
</dbReference>
<protein>
    <submittedName>
        <fullName evidence="1">Uncharacterized protein</fullName>
    </submittedName>
</protein>